<name>A0A2P2NRV7_RHIMU</name>
<accession>A0A2P2NRV7</accession>
<organism evidence="1">
    <name type="scientific">Rhizophora mucronata</name>
    <name type="common">Asiatic mangrove</name>
    <dbReference type="NCBI Taxonomy" id="61149"/>
    <lineage>
        <taxon>Eukaryota</taxon>
        <taxon>Viridiplantae</taxon>
        <taxon>Streptophyta</taxon>
        <taxon>Embryophyta</taxon>
        <taxon>Tracheophyta</taxon>
        <taxon>Spermatophyta</taxon>
        <taxon>Magnoliopsida</taxon>
        <taxon>eudicotyledons</taxon>
        <taxon>Gunneridae</taxon>
        <taxon>Pentapetalae</taxon>
        <taxon>rosids</taxon>
        <taxon>fabids</taxon>
        <taxon>Malpighiales</taxon>
        <taxon>Rhizophoraceae</taxon>
        <taxon>Rhizophora</taxon>
    </lineage>
</organism>
<proteinExistence type="predicted"/>
<reference evidence="1" key="1">
    <citation type="submission" date="2018-02" db="EMBL/GenBank/DDBJ databases">
        <title>Rhizophora mucronata_Transcriptome.</title>
        <authorList>
            <person name="Meera S.P."/>
            <person name="Sreeshan A."/>
            <person name="Augustine A."/>
        </authorList>
    </citation>
    <scope>NUCLEOTIDE SEQUENCE</scope>
    <source>
        <tissue evidence="1">Leaf</tissue>
    </source>
</reference>
<evidence type="ECO:0000313" key="1">
    <source>
        <dbReference type="EMBL" id="MBX45164.1"/>
    </source>
</evidence>
<sequence length="42" mass="5090">MGSHQMVLNINCRKYDCYCRWEVIKSLHNCINLGFHPYFCHD</sequence>
<dbReference type="AlphaFoldDB" id="A0A2P2NRV7"/>
<dbReference type="EMBL" id="GGEC01064680">
    <property type="protein sequence ID" value="MBX45164.1"/>
    <property type="molecule type" value="Transcribed_RNA"/>
</dbReference>
<protein>
    <submittedName>
        <fullName evidence="1">Uncharacterized protein</fullName>
    </submittedName>
</protein>